<feature type="region of interest" description="Disordered" evidence="1">
    <location>
        <begin position="1"/>
        <end position="22"/>
    </location>
</feature>
<keyword evidence="3" id="KW-1185">Reference proteome</keyword>
<proteinExistence type="predicted"/>
<sequence length="53" mass="6141">MKNNDKNRKTAERGQFKSLNPKDEVEINSIYYGNDEGIGTQIVTNYNYKPDND</sequence>
<name>A0ABS1TFE8_9CLOT</name>
<gene>
    <name evidence="2" type="ORF">JK636_20450</name>
</gene>
<accession>A0ABS1TFE8</accession>
<evidence type="ECO:0000313" key="3">
    <source>
        <dbReference type="Proteomes" id="UP000632377"/>
    </source>
</evidence>
<comment type="caution">
    <text evidence="2">The sequence shown here is derived from an EMBL/GenBank/DDBJ whole genome shotgun (WGS) entry which is preliminary data.</text>
</comment>
<organism evidence="2 3">
    <name type="scientific">Clostridium rhizosphaerae</name>
    <dbReference type="NCBI Taxonomy" id="2803861"/>
    <lineage>
        <taxon>Bacteria</taxon>
        <taxon>Bacillati</taxon>
        <taxon>Bacillota</taxon>
        <taxon>Clostridia</taxon>
        <taxon>Eubacteriales</taxon>
        <taxon>Clostridiaceae</taxon>
        <taxon>Clostridium</taxon>
    </lineage>
</organism>
<dbReference type="RefSeq" id="WP_202750818.1">
    <property type="nucleotide sequence ID" value="NZ_JAESWC010000018.1"/>
</dbReference>
<dbReference type="Proteomes" id="UP000632377">
    <property type="component" value="Unassembled WGS sequence"/>
</dbReference>
<dbReference type="EMBL" id="JAESWC010000018">
    <property type="protein sequence ID" value="MBL4938087.1"/>
    <property type="molecule type" value="Genomic_DNA"/>
</dbReference>
<evidence type="ECO:0000256" key="1">
    <source>
        <dbReference type="SAM" id="MobiDB-lite"/>
    </source>
</evidence>
<protein>
    <submittedName>
        <fullName evidence="2">Uncharacterized protein</fullName>
    </submittedName>
</protein>
<evidence type="ECO:0000313" key="2">
    <source>
        <dbReference type="EMBL" id="MBL4938087.1"/>
    </source>
</evidence>
<reference evidence="2 3" key="1">
    <citation type="submission" date="2021-01" db="EMBL/GenBank/DDBJ databases">
        <title>Genome public.</title>
        <authorList>
            <person name="Liu C."/>
            <person name="Sun Q."/>
        </authorList>
    </citation>
    <scope>NUCLEOTIDE SEQUENCE [LARGE SCALE GENOMIC DNA]</scope>
    <source>
        <strain evidence="2 3">YIM B02515</strain>
    </source>
</reference>